<dbReference type="PRINTS" id="PR00420">
    <property type="entry name" value="RNGMNOXGNASE"/>
</dbReference>
<organism evidence="2">
    <name type="scientific">uncultured Nocardioidaceae bacterium</name>
    <dbReference type="NCBI Taxonomy" id="253824"/>
    <lineage>
        <taxon>Bacteria</taxon>
        <taxon>Bacillati</taxon>
        <taxon>Actinomycetota</taxon>
        <taxon>Actinomycetes</taxon>
        <taxon>Propionibacteriales</taxon>
        <taxon>Nocardioidaceae</taxon>
        <taxon>environmental samples</taxon>
    </lineage>
</organism>
<sequence>MIDVLVAGGGPAGLATAIGAARAGLEVVVVEPREGSVDKACGEGLMPGAVRALRELAGPVHGMAFHGIRYLDGSSSAEAAFRHGHGLGVRRTVLSSTLRGAAEAAGVGFATGRVTDVRQDDGFVTAAGRRARWLVGADGLHSSVRAAIGAARADSRAYRFGQRRHFAVAPWSDLVEVHWAARAEAYVTPVATDLVGVAVLTSERGGFEQHLRAFPALLERLPPQAVSRTRGAGPLRQQVSTRRVGRVLLVGDAAGYVDALTGEGLAVSFATAQALVDCLLRDRPQDYESRWRQLSRRYRLLTAGLLAARRVPGVGRAIVPASARLPRAFAAVVDQLAR</sequence>
<dbReference type="AlphaFoldDB" id="A0A6J4MFS4"/>
<dbReference type="EMBL" id="CADCUG010000143">
    <property type="protein sequence ID" value="CAA9354021.1"/>
    <property type="molecule type" value="Genomic_DNA"/>
</dbReference>
<gene>
    <name evidence="2" type="ORF">AVDCRST_MAG29-2441</name>
</gene>
<dbReference type="InterPro" id="IPR050407">
    <property type="entry name" value="Geranylgeranyl_reductase"/>
</dbReference>
<dbReference type="GO" id="GO:0071949">
    <property type="term" value="F:FAD binding"/>
    <property type="evidence" value="ECO:0007669"/>
    <property type="project" value="InterPro"/>
</dbReference>
<dbReference type="PANTHER" id="PTHR42685:SF19">
    <property type="entry name" value="POSSIBLE OXIDOREDUCTASE"/>
    <property type="match status" value="1"/>
</dbReference>
<protein>
    <submittedName>
        <fullName evidence="2">Oxidoreductase</fullName>
    </submittedName>
</protein>
<dbReference type="PANTHER" id="PTHR42685">
    <property type="entry name" value="GERANYLGERANYL DIPHOSPHATE REDUCTASE"/>
    <property type="match status" value="1"/>
</dbReference>
<dbReference type="InterPro" id="IPR036188">
    <property type="entry name" value="FAD/NAD-bd_sf"/>
</dbReference>
<proteinExistence type="predicted"/>
<dbReference type="SUPFAM" id="SSF51905">
    <property type="entry name" value="FAD/NAD(P)-binding domain"/>
    <property type="match status" value="1"/>
</dbReference>
<dbReference type="Pfam" id="PF01494">
    <property type="entry name" value="FAD_binding_3"/>
    <property type="match status" value="1"/>
</dbReference>
<dbReference type="Gene3D" id="3.50.50.60">
    <property type="entry name" value="FAD/NAD(P)-binding domain"/>
    <property type="match status" value="1"/>
</dbReference>
<accession>A0A6J4MFS4</accession>
<feature type="domain" description="FAD-binding" evidence="1">
    <location>
        <begin position="2"/>
        <end position="276"/>
    </location>
</feature>
<evidence type="ECO:0000313" key="2">
    <source>
        <dbReference type="EMBL" id="CAA9354021.1"/>
    </source>
</evidence>
<dbReference type="InterPro" id="IPR002938">
    <property type="entry name" value="FAD-bd"/>
</dbReference>
<name>A0A6J4MFS4_9ACTN</name>
<reference evidence="2" key="1">
    <citation type="submission" date="2020-02" db="EMBL/GenBank/DDBJ databases">
        <authorList>
            <person name="Meier V. D."/>
        </authorList>
    </citation>
    <scope>NUCLEOTIDE SEQUENCE</scope>
    <source>
        <strain evidence="2">AVDCRST_MAG29</strain>
    </source>
</reference>
<evidence type="ECO:0000259" key="1">
    <source>
        <dbReference type="Pfam" id="PF01494"/>
    </source>
</evidence>